<name>A0AAD6MT23_9EURO</name>
<evidence type="ECO:0000313" key="1">
    <source>
        <dbReference type="EMBL" id="KAJ5712429.1"/>
    </source>
</evidence>
<dbReference type="GO" id="GO:0005777">
    <property type="term" value="C:peroxisome"/>
    <property type="evidence" value="ECO:0007669"/>
    <property type="project" value="TreeGrafter"/>
</dbReference>
<dbReference type="PANTHER" id="PTHR11941:SF75">
    <property type="entry name" value="ENOYL-COA HYDRATASE_ISOMERASE FAMILY PROTEIN"/>
    <property type="match status" value="1"/>
</dbReference>
<reference evidence="1" key="1">
    <citation type="journal article" date="2023" name="IMA Fungus">
        <title>Comparative genomic study of the Penicillium genus elucidates a diverse pangenome and 15 lateral gene transfer events.</title>
        <authorList>
            <person name="Petersen C."/>
            <person name="Sorensen T."/>
            <person name="Nielsen M.R."/>
            <person name="Sondergaard T.E."/>
            <person name="Sorensen J.L."/>
            <person name="Fitzpatrick D.A."/>
            <person name="Frisvad J.C."/>
            <person name="Nielsen K.L."/>
        </authorList>
    </citation>
    <scope>NUCLEOTIDE SEQUENCE</scope>
    <source>
        <strain evidence="1">IBT 17514</strain>
    </source>
</reference>
<accession>A0AAD6MT23</accession>
<dbReference type="CDD" id="cd06558">
    <property type="entry name" value="crotonase-like"/>
    <property type="match status" value="1"/>
</dbReference>
<reference evidence="1" key="2">
    <citation type="submission" date="2023-01" db="EMBL/GenBank/DDBJ databases">
        <authorList>
            <person name="Petersen C."/>
        </authorList>
    </citation>
    <scope>NUCLEOTIDE SEQUENCE</scope>
    <source>
        <strain evidence="1">IBT 17514</strain>
    </source>
</reference>
<dbReference type="Pfam" id="PF00378">
    <property type="entry name" value="ECH_1"/>
    <property type="match status" value="1"/>
</dbReference>
<keyword evidence="2" id="KW-1185">Reference proteome</keyword>
<proteinExistence type="predicted"/>
<organism evidence="1 2">
    <name type="scientific">Penicillium malachiteum</name>
    <dbReference type="NCBI Taxonomy" id="1324776"/>
    <lineage>
        <taxon>Eukaryota</taxon>
        <taxon>Fungi</taxon>
        <taxon>Dikarya</taxon>
        <taxon>Ascomycota</taxon>
        <taxon>Pezizomycotina</taxon>
        <taxon>Eurotiomycetes</taxon>
        <taxon>Eurotiomycetidae</taxon>
        <taxon>Eurotiales</taxon>
        <taxon>Aspergillaceae</taxon>
        <taxon>Penicillium</taxon>
    </lineage>
</organism>
<evidence type="ECO:0008006" key="3">
    <source>
        <dbReference type="Google" id="ProtNLM"/>
    </source>
</evidence>
<dbReference type="GO" id="GO:0006635">
    <property type="term" value="P:fatty acid beta-oxidation"/>
    <property type="evidence" value="ECO:0007669"/>
    <property type="project" value="TreeGrafter"/>
</dbReference>
<dbReference type="InterPro" id="IPR001753">
    <property type="entry name" value="Enoyl-CoA_hydra/iso"/>
</dbReference>
<dbReference type="PANTHER" id="PTHR11941">
    <property type="entry name" value="ENOYL-COA HYDRATASE-RELATED"/>
    <property type="match status" value="1"/>
</dbReference>
<sequence length="274" mass="31229">MSTLFSVPIVSTDGFIVCTNPTAHKEQKQRNIYVLTITSPKDNRLTPTLIDALLLSLDIIEHYYPKGVIITTSGIAKFYSNGLDLEIAINTDGFLEKWMWPLFRRLLTYTMPTVCFLNGHAFAGGFILAMYHDYRVQNPEQGFLCLNELELGVPLQTPMMQIFREKLTPITFRNVVLEAHRFTGKDSLQAGIVDAVGGMDAVLRLIHERKLFDKAATGIYGTMKEDMYARVLESLDGHVKNLAWREKIEKKKDAMQRRGLQAAERWERESKAKL</sequence>
<gene>
    <name evidence="1" type="ORF">N7493_008897</name>
</gene>
<dbReference type="SUPFAM" id="SSF52096">
    <property type="entry name" value="ClpP/crotonase"/>
    <property type="match status" value="1"/>
</dbReference>
<comment type="caution">
    <text evidence="1">The sequence shown here is derived from an EMBL/GenBank/DDBJ whole genome shotgun (WGS) entry which is preliminary data.</text>
</comment>
<dbReference type="Gene3D" id="3.90.226.10">
    <property type="entry name" value="2-enoyl-CoA Hydratase, Chain A, domain 1"/>
    <property type="match status" value="1"/>
</dbReference>
<dbReference type="Proteomes" id="UP001215712">
    <property type="component" value="Unassembled WGS sequence"/>
</dbReference>
<dbReference type="GO" id="GO:0004165">
    <property type="term" value="F:delta(3)-delta(2)-enoyl-CoA isomerase activity"/>
    <property type="evidence" value="ECO:0007669"/>
    <property type="project" value="TreeGrafter"/>
</dbReference>
<protein>
    <recommendedName>
        <fullName evidence="3">Enoyl-CoA hydratase/isomerase</fullName>
    </recommendedName>
</protein>
<dbReference type="AlphaFoldDB" id="A0AAD6MT23"/>
<evidence type="ECO:0000313" key="2">
    <source>
        <dbReference type="Proteomes" id="UP001215712"/>
    </source>
</evidence>
<dbReference type="EMBL" id="JAQJAN010000013">
    <property type="protein sequence ID" value="KAJ5712429.1"/>
    <property type="molecule type" value="Genomic_DNA"/>
</dbReference>
<dbReference type="InterPro" id="IPR029045">
    <property type="entry name" value="ClpP/crotonase-like_dom_sf"/>
</dbReference>